<feature type="compositionally biased region" description="Basic residues" evidence="1">
    <location>
        <begin position="475"/>
        <end position="486"/>
    </location>
</feature>
<feature type="compositionally biased region" description="Polar residues" evidence="1">
    <location>
        <begin position="1166"/>
        <end position="1178"/>
    </location>
</feature>
<dbReference type="AlphaFoldDB" id="A0A0L0FDD2"/>
<proteinExistence type="predicted"/>
<feature type="compositionally biased region" description="Low complexity" evidence="1">
    <location>
        <begin position="345"/>
        <end position="376"/>
    </location>
</feature>
<feature type="compositionally biased region" description="Low complexity" evidence="1">
    <location>
        <begin position="1036"/>
        <end position="1052"/>
    </location>
</feature>
<feature type="region of interest" description="Disordered" evidence="1">
    <location>
        <begin position="1"/>
        <end position="27"/>
    </location>
</feature>
<feature type="region of interest" description="Disordered" evidence="1">
    <location>
        <begin position="98"/>
        <end position="167"/>
    </location>
</feature>
<feature type="compositionally biased region" description="Basic and acidic residues" evidence="1">
    <location>
        <begin position="762"/>
        <end position="774"/>
    </location>
</feature>
<feature type="compositionally biased region" description="Polar residues" evidence="1">
    <location>
        <begin position="458"/>
        <end position="472"/>
    </location>
</feature>
<feature type="non-terminal residue" evidence="2">
    <location>
        <position position="1185"/>
    </location>
</feature>
<sequence length="1185" mass="124781">MTDNNDKEGESSPFDRSSPRQWPLSARQLPAHTDSFVQEHMMLNRSDEQMRLIRTQNRKSLKNWKVESSNLTLTSPNRSYSLTPRSGSATSLIFKNQGSEIGSPRRQSSPRVSHQYSNQSPKRKGSMFGQNVLSSTSISGDHGTPMQGGCGSPVDRNSASNGASQTSFSERNFQLHAHSQSVQDTSSSNLMAKVSERGSGGLCYNNTLPSGPHNPEIGPLSNSSSLSGLFGASGVTMKSKFKKKSIKIFTAMTKSTPKAKPPGDKAFTFDAPANANRRTSVDQLHKPSETNNSIALPLSNARRSSEIDIKPSSHMTLSEVLPSASVTKLQEVMDTIAPFNQVPKSRTLTTTHTQTSSTTRYSLSSDPSRSLSRAHSVSGQEPPPQSVKLDRLNSTTIVESEFSTTGNEITDANASTVSLCSTSNRIQSPTMVSGKARATAAKKGLNIPADGVDAKSTPELSSASANSPGTESKNGKQKAGSRKSSSKKQVVVRPRNRQALSAKSSQGALQRQTSDSSTKSLNANANANTNTNDTNANANANANVKQQRVVVAVGGGVRAVTPNPGEKGTSTAAGGMVSTSEDALDTKMNQTASPTLGIPARGRTGSMSARSNPPDADYIVAELDKGARYFEVEQKPRRVNPSIKQEPTVITVLPSNGPPVSLTQATLGIADASTGGGDKVLATRALSATSLRDVSEADEHDGDAPSTLGGAGVPQFDRTRSVQERTIPHQQSRDSPTVSFRQRKPDIANVSSNATSKAFTSEPKRTTSETKRTTSEPSSAKAAGQGTGVSTKEAGRLSTPQSARAQTLTSPRKRVTDETTFSGVRRGSKITPRTNTLTASQRSEIIPWDNLMPPTPSASTTSTTDASGGRDANSQSTSNLSANTLSVNGAGGLTRQTSRSSTGNFGHPSAQAAGLTKQKSSTSVLAKGTRMARQITPGTSFFNTTNGTSSSHTSTSALQQQWHNSPFNLNWPWFHPSMEHYMAYLKRRDEALRADSAANGAATEPNDSSADNESMHDISSPQRQRTPAAFKRAVGLSKSMVSSSSRELSPLPSRKPTPTSPSQGVSKTLAQASSLLGGVSSANALTNVKVGMRHSFQLSDRANASLNVVPNADSGSSRVSLNSIIDPGPGPAAGNGSGSGSVSGTAERTGPAVSLVKASMDEVTPWENQEPLSKTGSSGHLLGVS</sequence>
<feature type="compositionally biased region" description="Polar residues" evidence="1">
    <location>
        <begin position="1110"/>
        <end position="1123"/>
    </location>
</feature>
<feature type="compositionally biased region" description="Polar residues" evidence="1">
    <location>
        <begin position="831"/>
        <end position="843"/>
    </location>
</feature>
<evidence type="ECO:0000313" key="3">
    <source>
        <dbReference type="Proteomes" id="UP000054560"/>
    </source>
</evidence>
<feature type="compositionally biased region" description="Basic and acidic residues" evidence="1">
    <location>
        <begin position="1"/>
        <end position="10"/>
    </location>
</feature>
<dbReference type="EMBL" id="KQ244095">
    <property type="protein sequence ID" value="KNC74779.1"/>
    <property type="molecule type" value="Genomic_DNA"/>
</dbReference>
<evidence type="ECO:0000313" key="2">
    <source>
        <dbReference type="EMBL" id="KNC74779.1"/>
    </source>
</evidence>
<accession>A0A0L0FDD2</accession>
<keyword evidence="3" id="KW-1185">Reference proteome</keyword>
<dbReference type="GeneID" id="25913186"/>
<feature type="region of interest" description="Disordered" evidence="1">
    <location>
        <begin position="995"/>
        <end position="1066"/>
    </location>
</feature>
<feature type="compositionally biased region" description="Polar residues" evidence="1">
    <location>
        <begin position="98"/>
        <end position="120"/>
    </location>
</feature>
<feature type="compositionally biased region" description="Low complexity" evidence="1">
    <location>
        <begin position="938"/>
        <end position="956"/>
    </location>
</feature>
<feature type="region of interest" description="Disordered" evidence="1">
    <location>
        <begin position="692"/>
        <end position="959"/>
    </location>
</feature>
<dbReference type="Proteomes" id="UP000054560">
    <property type="component" value="Unassembled WGS sequence"/>
</dbReference>
<feature type="compositionally biased region" description="Polar residues" evidence="1">
    <location>
        <begin position="894"/>
        <end position="904"/>
    </location>
</feature>
<feature type="compositionally biased region" description="Gly residues" evidence="1">
    <location>
        <begin position="1131"/>
        <end position="1141"/>
    </location>
</feature>
<protein>
    <submittedName>
        <fullName evidence="2">Uncharacterized protein</fullName>
    </submittedName>
</protein>
<feature type="compositionally biased region" description="Low complexity" evidence="1">
    <location>
        <begin position="522"/>
        <end position="543"/>
    </location>
</feature>
<feature type="region of interest" description="Disordered" evidence="1">
    <location>
        <begin position="343"/>
        <end position="393"/>
    </location>
</feature>
<feature type="compositionally biased region" description="Polar residues" evidence="1">
    <location>
        <begin position="1005"/>
        <end position="1025"/>
    </location>
</feature>
<name>A0A0L0FDD2_9EUKA</name>
<feature type="compositionally biased region" description="Polar residues" evidence="1">
    <location>
        <begin position="155"/>
        <end position="167"/>
    </location>
</feature>
<feature type="compositionally biased region" description="Polar residues" evidence="1">
    <location>
        <begin position="128"/>
        <end position="139"/>
    </location>
</feature>
<feature type="compositionally biased region" description="Polar residues" evidence="1">
    <location>
        <begin position="872"/>
        <end position="887"/>
    </location>
</feature>
<feature type="compositionally biased region" description="Polar residues" evidence="1">
    <location>
        <begin position="498"/>
        <end position="521"/>
    </location>
</feature>
<feature type="compositionally biased region" description="Polar residues" evidence="1">
    <location>
        <begin position="749"/>
        <end position="759"/>
    </location>
</feature>
<feature type="compositionally biased region" description="Polar residues" evidence="1">
    <location>
        <begin position="728"/>
        <end position="740"/>
    </location>
</feature>
<feature type="compositionally biased region" description="Basic and acidic residues" evidence="1">
    <location>
        <begin position="717"/>
        <end position="727"/>
    </location>
</feature>
<feature type="compositionally biased region" description="Polar residues" evidence="1">
    <location>
        <begin position="798"/>
        <end position="810"/>
    </location>
</feature>
<feature type="region of interest" description="Disordered" evidence="1">
    <location>
        <begin position="591"/>
        <end position="613"/>
    </location>
</feature>
<feature type="region of interest" description="Disordered" evidence="1">
    <location>
        <begin position="447"/>
        <end position="543"/>
    </location>
</feature>
<feature type="region of interest" description="Disordered" evidence="1">
    <location>
        <begin position="1110"/>
        <end position="1185"/>
    </location>
</feature>
<evidence type="ECO:0000256" key="1">
    <source>
        <dbReference type="SAM" id="MobiDB-lite"/>
    </source>
</evidence>
<organism evidence="2 3">
    <name type="scientific">Sphaeroforma arctica JP610</name>
    <dbReference type="NCBI Taxonomy" id="667725"/>
    <lineage>
        <taxon>Eukaryota</taxon>
        <taxon>Ichthyosporea</taxon>
        <taxon>Ichthyophonida</taxon>
        <taxon>Sphaeroforma</taxon>
    </lineage>
</organism>
<dbReference type="RefSeq" id="XP_014148681.1">
    <property type="nucleotide sequence ID" value="XM_014293206.1"/>
</dbReference>
<gene>
    <name evidence="2" type="ORF">SARC_12682</name>
</gene>
<reference evidence="2 3" key="1">
    <citation type="submission" date="2011-02" db="EMBL/GenBank/DDBJ databases">
        <title>The Genome Sequence of Sphaeroforma arctica JP610.</title>
        <authorList>
            <consortium name="The Broad Institute Genome Sequencing Platform"/>
            <person name="Russ C."/>
            <person name="Cuomo C."/>
            <person name="Young S.K."/>
            <person name="Zeng Q."/>
            <person name="Gargeya S."/>
            <person name="Alvarado L."/>
            <person name="Berlin A."/>
            <person name="Chapman S.B."/>
            <person name="Chen Z."/>
            <person name="Freedman E."/>
            <person name="Gellesch M."/>
            <person name="Goldberg J."/>
            <person name="Griggs A."/>
            <person name="Gujja S."/>
            <person name="Heilman E."/>
            <person name="Heiman D."/>
            <person name="Howarth C."/>
            <person name="Mehta T."/>
            <person name="Neiman D."/>
            <person name="Pearson M."/>
            <person name="Roberts A."/>
            <person name="Saif S."/>
            <person name="Shea T."/>
            <person name="Shenoy N."/>
            <person name="Sisk P."/>
            <person name="Stolte C."/>
            <person name="Sykes S."/>
            <person name="White J."/>
            <person name="Yandava C."/>
            <person name="Burger G."/>
            <person name="Gray M.W."/>
            <person name="Holland P.W.H."/>
            <person name="King N."/>
            <person name="Lang F.B.F."/>
            <person name="Roger A.J."/>
            <person name="Ruiz-Trillo I."/>
            <person name="Haas B."/>
            <person name="Nusbaum C."/>
            <person name="Birren B."/>
        </authorList>
    </citation>
    <scope>NUCLEOTIDE SEQUENCE [LARGE SCALE GENOMIC DNA]</scope>
    <source>
        <strain evidence="2 3">JP610</strain>
    </source>
</reference>